<proteinExistence type="predicted"/>
<organism evidence="2 3">
    <name type="scientific">Nocardia cyriacigeorgica</name>
    <dbReference type="NCBI Taxonomy" id="135487"/>
    <lineage>
        <taxon>Bacteria</taxon>
        <taxon>Bacillati</taxon>
        <taxon>Actinomycetota</taxon>
        <taxon>Actinomycetes</taxon>
        <taxon>Mycobacteriales</taxon>
        <taxon>Nocardiaceae</taxon>
        <taxon>Nocardia</taxon>
    </lineage>
</organism>
<evidence type="ECO:0000313" key="2">
    <source>
        <dbReference type="EMBL" id="TLF82569.1"/>
    </source>
</evidence>
<gene>
    <name evidence="2" type="ORF">FEK34_02205</name>
</gene>
<protein>
    <submittedName>
        <fullName evidence="2">DUF3558 domain-containing protein</fullName>
    </submittedName>
</protein>
<dbReference type="Proteomes" id="UP000306378">
    <property type="component" value="Unassembled WGS sequence"/>
</dbReference>
<comment type="caution">
    <text evidence="2">The sequence shown here is derived from an EMBL/GenBank/DDBJ whole genome shotgun (WGS) entry which is preliminary data.</text>
</comment>
<dbReference type="AlphaFoldDB" id="A0A5R8P068"/>
<dbReference type="InterPro" id="IPR024520">
    <property type="entry name" value="DUF3558"/>
</dbReference>
<dbReference type="EMBL" id="VBUT01000001">
    <property type="protein sequence ID" value="TLF82569.1"/>
    <property type="molecule type" value="Genomic_DNA"/>
</dbReference>
<reference evidence="2 3" key="1">
    <citation type="submission" date="2019-05" db="EMBL/GenBank/DDBJ databases">
        <title>Genomes sequences of two Nocardia cyriacigeorgica environmental isolates, type strains Nocardia asteroides ATCC 19247 and Nocardia cyriacigeorgica DSM 44484.</title>
        <authorList>
            <person name="Vautrin F."/>
            <person name="Bergeron E."/>
            <person name="Dubost A."/>
            <person name="Abrouk D."/>
            <person name="Rodriguez Nava V."/>
            <person name="Pujic P."/>
        </authorList>
    </citation>
    <scope>NUCLEOTIDE SEQUENCE [LARGE SCALE GENOMIC DNA]</scope>
    <source>
        <strain evidence="2 3">EML 446</strain>
    </source>
</reference>
<feature type="region of interest" description="Disordered" evidence="1">
    <location>
        <begin position="49"/>
        <end position="68"/>
    </location>
</feature>
<evidence type="ECO:0000256" key="1">
    <source>
        <dbReference type="SAM" id="MobiDB-lite"/>
    </source>
</evidence>
<name>A0A5R8P068_9NOCA</name>
<dbReference type="Pfam" id="PF12079">
    <property type="entry name" value="DUF3558"/>
    <property type="match status" value="1"/>
</dbReference>
<sequence>MEPIGQLMRPRLQRVLSVDREALVRRWAVGAVVAAGALLAGGCGSDVEGTATPDGGGSSSTEASGQGQTQVLWDPCTEISDELLVQIGMRPETERSGVADVEVEGWKVCSWNNSDFGLTVYSTDNTVEAIRNKDGNKDFADVTVAGRQALQYRTDADQYDEDCDMAFSTTYGSVIVGTMNRASSKNVVAPCQRAGSAAEVLVPVLPD</sequence>
<evidence type="ECO:0000313" key="3">
    <source>
        <dbReference type="Proteomes" id="UP000306378"/>
    </source>
</evidence>
<accession>A0A5R8P068</accession>
<feature type="compositionally biased region" description="Polar residues" evidence="1">
    <location>
        <begin position="59"/>
        <end position="68"/>
    </location>
</feature>